<gene>
    <name evidence="1" type="ORF">Dpep_0507</name>
</gene>
<dbReference type="Proteomes" id="UP000006427">
    <property type="component" value="Unassembled WGS sequence"/>
</dbReference>
<name>D2Z4X8_9BACT</name>
<reference evidence="1 2" key="1">
    <citation type="journal article" date="2010" name="Stand. Genomic Sci.">
        <title>Permanent draft genome sequence of Dethiosulfovibrio peptidovorans type strain (SEBR 4207).</title>
        <authorList>
            <person name="Labutti K."/>
            <person name="Mayilraj S."/>
            <person name="Clum A."/>
            <person name="Lucas S."/>
            <person name="Glavina Del Rio T."/>
            <person name="Nolan M."/>
            <person name="Tice H."/>
            <person name="Cheng J.F."/>
            <person name="Pitluck S."/>
            <person name="Liolios K."/>
            <person name="Ivanova N."/>
            <person name="Mavromatis K."/>
            <person name="Mikhailova N."/>
            <person name="Pati A."/>
            <person name="Goodwin L."/>
            <person name="Chen A."/>
            <person name="Palaniappan K."/>
            <person name="Land M."/>
            <person name="Hauser L."/>
            <person name="Chang Y.J."/>
            <person name="Jeffries C.D."/>
            <person name="Rohde M."/>
            <person name="Spring S."/>
            <person name="Goker M."/>
            <person name="Woyke T."/>
            <person name="Bristow J."/>
            <person name="Eisen J.A."/>
            <person name="Markowitz V."/>
            <person name="Hugenholtz P."/>
            <person name="Kyrpides N.C."/>
            <person name="Klenk H.P."/>
            <person name="Lapidus A."/>
        </authorList>
    </citation>
    <scope>NUCLEOTIDE SEQUENCE [LARGE SCALE GENOMIC DNA]</scope>
    <source>
        <strain evidence="1 2">DSM 11002</strain>
    </source>
</reference>
<proteinExistence type="predicted"/>
<dbReference type="PaxDb" id="469381-Dpep_0507"/>
<dbReference type="OrthoDB" id="9826570at2"/>
<accession>D2Z4X8</accession>
<dbReference type="RefSeq" id="WP_005659327.1">
    <property type="nucleotide sequence ID" value="NZ_ABTR02000001.1"/>
</dbReference>
<evidence type="ECO:0000313" key="2">
    <source>
        <dbReference type="Proteomes" id="UP000006427"/>
    </source>
</evidence>
<dbReference type="EMBL" id="ABTR02000001">
    <property type="protein sequence ID" value="EFC90537.1"/>
    <property type="molecule type" value="Genomic_DNA"/>
</dbReference>
<dbReference type="STRING" id="469381.Dpep_0507"/>
<comment type="caution">
    <text evidence="1">The sequence shown here is derived from an EMBL/GenBank/DDBJ whole genome shotgun (WGS) entry which is preliminary data.</text>
</comment>
<protein>
    <submittedName>
        <fullName evidence="1">Uncharacterized protein</fullName>
    </submittedName>
</protein>
<sequence length="326" mass="38044">MGAMRLQSRQRTKTSQKTELAVNAENRASAWQYLNKSELAACLDDDMSDLIEQLWEERDQEELQDVDVDLNDRSDDEVTDFCEEEIDPFYLSNKLDAYCRPVWIWTGEKLVWCHAGRGGDPYKEGLGESLRLLIEWSTENYRRYFPWMESEERQPAPWNASGIFAPTWLGTNAIPSWNRMTILVPGSTRCLMTVASFFGSYRGGGLPEVADWLWFRRKWLPKWCEENGANERSFLDQSVSWTKTPDGAVDGWMLHEQYQTMIKNDLVTFVKKGWSHAKLNSKLIEDEGNPFAPFGYGRSQDQLKNFRCKIFDSWKKRLRRELNGEN</sequence>
<keyword evidence="2" id="KW-1185">Reference proteome</keyword>
<evidence type="ECO:0000313" key="1">
    <source>
        <dbReference type="EMBL" id="EFC90537.1"/>
    </source>
</evidence>
<dbReference type="AlphaFoldDB" id="D2Z4X8"/>
<organism evidence="1 2">
    <name type="scientific">Dethiosulfovibrio peptidovorans DSM 11002</name>
    <dbReference type="NCBI Taxonomy" id="469381"/>
    <lineage>
        <taxon>Bacteria</taxon>
        <taxon>Thermotogati</taxon>
        <taxon>Synergistota</taxon>
        <taxon>Synergistia</taxon>
        <taxon>Synergistales</taxon>
        <taxon>Dethiosulfovibrionaceae</taxon>
        <taxon>Dethiosulfovibrio</taxon>
    </lineage>
</organism>